<dbReference type="PANTHER" id="PTHR33529:SF6">
    <property type="entry name" value="YJGP_YJGQ FAMILY PERMEASE"/>
    <property type="match status" value="1"/>
</dbReference>
<feature type="transmembrane region" description="Helical" evidence="6">
    <location>
        <begin position="284"/>
        <end position="302"/>
    </location>
</feature>
<dbReference type="NCBIfam" id="TIGR04407">
    <property type="entry name" value="LptF_YjgP"/>
    <property type="match status" value="1"/>
</dbReference>
<feature type="transmembrane region" description="Helical" evidence="6">
    <location>
        <begin position="48"/>
        <end position="74"/>
    </location>
</feature>
<evidence type="ECO:0000256" key="6">
    <source>
        <dbReference type="SAM" id="Phobius"/>
    </source>
</evidence>
<dbReference type="GO" id="GO:0015920">
    <property type="term" value="P:lipopolysaccharide transport"/>
    <property type="evidence" value="ECO:0007669"/>
    <property type="project" value="TreeGrafter"/>
</dbReference>
<sequence>MGRTDRYMLSQLMVLFGFFALVLVSIYWINRAVVLFDTLIGDGQSVAVFLEFSMLSLPAVIGLVLPLASFAAAVQMTNRLSSESELVVMQATGFSPWRLARPVAIFGIAVAILGGVLTNGLIPASSEQLKLREKEISQNMTAKLLKDGVFLHPTRGVTFYIRGIAENGTLEDMFLSDNRDSEARVTYTAKEAYLTRSDGRPRMVMVDGMTQSLDRETGRLSVTYFEDFVYDVSGFLTSEDGIDPNRDFMSTWDLLTKTSEMAALAGDTEGEILETAHKRINDPLLCLVTALLGFSALLAGGFSRFGSGAYILLSIFLIIVLMIIQSAVKDPARTNAALWWLTYLPSVAGFGMIGVLLSYAAGYFRRTPKGEVSA</sequence>
<keyword evidence="4 6" id="KW-1133">Transmembrane helix</keyword>
<dbReference type="InterPro" id="IPR030922">
    <property type="entry name" value="LptF"/>
</dbReference>
<accession>A0A1M4N2Z8</accession>
<keyword evidence="8" id="KW-1185">Reference proteome</keyword>
<reference evidence="8" key="1">
    <citation type="submission" date="2016-09" db="EMBL/GenBank/DDBJ databases">
        <authorList>
            <person name="Wibberg D."/>
        </authorList>
    </citation>
    <scope>NUCLEOTIDE SEQUENCE [LARGE SCALE GENOMIC DNA]</scope>
</reference>
<evidence type="ECO:0000256" key="1">
    <source>
        <dbReference type="ARBA" id="ARBA00004651"/>
    </source>
</evidence>
<dbReference type="Pfam" id="PF03739">
    <property type="entry name" value="LptF_LptG"/>
    <property type="match status" value="1"/>
</dbReference>
<dbReference type="GO" id="GO:0043190">
    <property type="term" value="C:ATP-binding cassette (ABC) transporter complex"/>
    <property type="evidence" value="ECO:0007669"/>
    <property type="project" value="InterPro"/>
</dbReference>
<dbReference type="AlphaFoldDB" id="A0A1M4N2Z8"/>
<keyword evidence="5 6" id="KW-0472">Membrane</keyword>
<dbReference type="EMBL" id="FMJB01000055">
    <property type="protein sequence ID" value="SCM68388.1"/>
    <property type="molecule type" value="Genomic_DNA"/>
</dbReference>
<dbReference type="Proteomes" id="UP000184085">
    <property type="component" value="Unassembled WGS sequence"/>
</dbReference>
<evidence type="ECO:0000256" key="2">
    <source>
        <dbReference type="ARBA" id="ARBA00022475"/>
    </source>
</evidence>
<evidence type="ECO:0000256" key="3">
    <source>
        <dbReference type="ARBA" id="ARBA00022692"/>
    </source>
</evidence>
<gene>
    <name evidence="7" type="primary">lptF</name>
    <name evidence="7" type="ORF">KARMA_2606</name>
</gene>
<dbReference type="GO" id="GO:0055085">
    <property type="term" value="P:transmembrane transport"/>
    <property type="evidence" value="ECO:0007669"/>
    <property type="project" value="InterPro"/>
</dbReference>
<organism evidence="7 8">
    <name type="scientific">Donghicola eburneus</name>
    <dbReference type="NCBI Taxonomy" id="393278"/>
    <lineage>
        <taxon>Bacteria</taxon>
        <taxon>Pseudomonadati</taxon>
        <taxon>Pseudomonadota</taxon>
        <taxon>Alphaproteobacteria</taxon>
        <taxon>Rhodobacterales</taxon>
        <taxon>Roseobacteraceae</taxon>
        <taxon>Donghicola</taxon>
    </lineage>
</organism>
<keyword evidence="2" id="KW-1003">Cell membrane</keyword>
<dbReference type="InterPro" id="IPR005495">
    <property type="entry name" value="LptG/LptF_permease"/>
</dbReference>
<evidence type="ECO:0000313" key="7">
    <source>
        <dbReference type="EMBL" id="SCM68388.1"/>
    </source>
</evidence>
<feature type="transmembrane region" description="Helical" evidence="6">
    <location>
        <begin position="308"/>
        <end position="328"/>
    </location>
</feature>
<comment type="subcellular location">
    <subcellularLocation>
        <location evidence="1">Cell membrane</location>
        <topology evidence="1">Multi-pass membrane protein</topology>
    </subcellularLocation>
</comment>
<keyword evidence="3 6" id="KW-0812">Transmembrane</keyword>
<evidence type="ECO:0000256" key="5">
    <source>
        <dbReference type="ARBA" id="ARBA00023136"/>
    </source>
</evidence>
<dbReference type="PANTHER" id="PTHR33529">
    <property type="entry name" value="SLR0882 PROTEIN-RELATED"/>
    <property type="match status" value="1"/>
</dbReference>
<evidence type="ECO:0000313" key="8">
    <source>
        <dbReference type="Proteomes" id="UP000184085"/>
    </source>
</evidence>
<dbReference type="RefSeq" id="WP_246802545.1">
    <property type="nucleotide sequence ID" value="NZ_FMJB01000055.1"/>
</dbReference>
<feature type="transmembrane region" description="Helical" evidence="6">
    <location>
        <begin position="103"/>
        <end position="122"/>
    </location>
</feature>
<feature type="transmembrane region" description="Helical" evidence="6">
    <location>
        <begin position="12"/>
        <end position="36"/>
    </location>
</feature>
<protein>
    <submittedName>
        <fullName evidence="7">Putative LPS export ABC transporter permease LptF</fullName>
    </submittedName>
</protein>
<feature type="transmembrane region" description="Helical" evidence="6">
    <location>
        <begin position="340"/>
        <end position="364"/>
    </location>
</feature>
<evidence type="ECO:0000256" key="4">
    <source>
        <dbReference type="ARBA" id="ARBA00022989"/>
    </source>
</evidence>
<name>A0A1M4N2Z8_9RHOB</name>
<proteinExistence type="predicted"/>